<dbReference type="InterPro" id="IPR002547">
    <property type="entry name" value="tRNA-bd_dom"/>
</dbReference>
<feature type="binding site" evidence="15">
    <location>
        <position position="474"/>
    </location>
    <ligand>
        <name>Mg(2+)</name>
        <dbReference type="ChEBI" id="CHEBI:18420"/>
        <note>shared with alpha subunit</note>
    </ligand>
</feature>
<dbReference type="Gene3D" id="2.40.50.140">
    <property type="entry name" value="Nucleic acid-binding proteins"/>
    <property type="match status" value="1"/>
</dbReference>
<dbReference type="InterPro" id="IPR009061">
    <property type="entry name" value="DNA-bd_dom_put_sf"/>
</dbReference>
<gene>
    <name evidence="15" type="primary">pheT</name>
    <name evidence="20" type="ORF">FGL89_06585</name>
</gene>
<dbReference type="EMBL" id="CP042374">
    <property type="protein sequence ID" value="QEA33811.1"/>
    <property type="molecule type" value="Genomic_DNA"/>
</dbReference>
<evidence type="ECO:0000256" key="3">
    <source>
        <dbReference type="ARBA" id="ARBA00011209"/>
    </source>
</evidence>
<reference evidence="20 21" key="1">
    <citation type="submission" date="2019-06" db="EMBL/GenBank/DDBJ databases">
        <title>Genome analyses of bacteria isolated from kimchi.</title>
        <authorList>
            <person name="Lee S."/>
            <person name="Ahn S."/>
            <person name="Roh S."/>
        </authorList>
    </citation>
    <scope>NUCLEOTIDE SEQUENCE [LARGE SCALE GENOMIC DNA]</scope>
    <source>
        <strain evidence="20 21">CBA3620</strain>
    </source>
</reference>
<dbReference type="CDD" id="cd00769">
    <property type="entry name" value="PheRS_beta_core"/>
    <property type="match status" value="1"/>
</dbReference>
<evidence type="ECO:0000256" key="1">
    <source>
        <dbReference type="ARBA" id="ARBA00004496"/>
    </source>
</evidence>
<dbReference type="GO" id="GO:0000049">
    <property type="term" value="F:tRNA binding"/>
    <property type="evidence" value="ECO:0007669"/>
    <property type="project" value="UniProtKB-UniRule"/>
</dbReference>
<evidence type="ECO:0000256" key="6">
    <source>
        <dbReference type="ARBA" id="ARBA00022598"/>
    </source>
</evidence>
<dbReference type="Gene3D" id="3.50.40.10">
    <property type="entry name" value="Phenylalanyl-trna Synthetase, Chain B, domain 3"/>
    <property type="match status" value="1"/>
</dbReference>
<dbReference type="PANTHER" id="PTHR10947:SF0">
    <property type="entry name" value="PHENYLALANINE--TRNA LIGASE BETA SUBUNIT"/>
    <property type="match status" value="1"/>
</dbReference>
<evidence type="ECO:0000256" key="2">
    <source>
        <dbReference type="ARBA" id="ARBA00008653"/>
    </source>
</evidence>
<keyword evidence="4 15" id="KW-0963">Cytoplasm</keyword>
<dbReference type="Pfam" id="PF03484">
    <property type="entry name" value="B5"/>
    <property type="match status" value="1"/>
</dbReference>
<feature type="domain" description="FDX-ACB" evidence="18">
    <location>
        <begin position="725"/>
        <end position="818"/>
    </location>
</feature>
<organism evidence="20 21">
    <name type="scientific">Leuconostoc carnosum</name>
    <dbReference type="NCBI Taxonomy" id="1252"/>
    <lineage>
        <taxon>Bacteria</taxon>
        <taxon>Bacillati</taxon>
        <taxon>Bacillota</taxon>
        <taxon>Bacilli</taxon>
        <taxon>Lactobacillales</taxon>
        <taxon>Lactobacillaceae</taxon>
        <taxon>Leuconostoc</taxon>
    </lineage>
</organism>
<evidence type="ECO:0000256" key="10">
    <source>
        <dbReference type="ARBA" id="ARBA00022842"/>
    </source>
</evidence>
<comment type="subcellular location">
    <subcellularLocation>
        <location evidence="1 15">Cytoplasm</location>
    </subcellularLocation>
</comment>
<evidence type="ECO:0000256" key="15">
    <source>
        <dbReference type="HAMAP-Rule" id="MF_00283"/>
    </source>
</evidence>
<evidence type="ECO:0000259" key="18">
    <source>
        <dbReference type="PROSITE" id="PS51447"/>
    </source>
</evidence>
<feature type="binding site" evidence="15">
    <location>
        <position position="480"/>
    </location>
    <ligand>
        <name>Mg(2+)</name>
        <dbReference type="ChEBI" id="CHEBI:18420"/>
        <note>shared with alpha subunit</note>
    </ligand>
</feature>
<dbReference type="CDD" id="cd02796">
    <property type="entry name" value="tRNA_bind_bactPheRS"/>
    <property type="match status" value="1"/>
</dbReference>
<dbReference type="Pfam" id="PF17759">
    <property type="entry name" value="tRNA_synthFbeta"/>
    <property type="match status" value="1"/>
</dbReference>
<comment type="cofactor">
    <cofactor evidence="15">
        <name>Mg(2+)</name>
        <dbReference type="ChEBI" id="CHEBI:18420"/>
    </cofactor>
    <text evidence="15">Binds 2 magnesium ions per tetramer.</text>
</comment>
<dbReference type="InterPro" id="IPR005146">
    <property type="entry name" value="B3/B4_tRNA-bd"/>
</dbReference>
<dbReference type="GO" id="GO:0005524">
    <property type="term" value="F:ATP binding"/>
    <property type="evidence" value="ECO:0007669"/>
    <property type="project" value="UniProtKB-UniRule"/>
</dbReference>
<dbReference type="EC" id="6.1.1.20" evidence="15"/>
<dbReference type="InterPro" id="IPR045060">
    <property type="entry name" value="Phe-tRNA-ligase_IIc_bsu"/>
</dbReference>
<dbReference type="Pfam" id="PF01588">
    <property type="entry name" value="tRNA_bind"/>
    <property type="match status" value="1"/>
</dbReference>
<dbReference type="HAMAP" id="MF_00283">
    <property type="entry name" value="Phe_tRNA_synth_beta1"/>
    <property type="match status" value="1"/>
</dbReference>
<dbReference type="AlphaFoldDB" id="A0AAE6IM45"/>
<comment type="similarity">
    <text evidence="2 15">Belongs to the phenylalanyl-tRNA synthetase beta subunit family. Type 1 subfamily.</text>
</comment>
<dbReference type="Gene3D" id="3.30.930.10">
    <property type="entry name" value="Bira Bifunctional Protein, Domain 2"/>
    <property type="match status" value="1"/>
</dbReference>
<keyword evidence="13 15" id="KW-0030">Aminoacyl-tRNA synthetase</keyword>
<feature type="domain" description="B5" evidence="19">
    <location>
        <begin position="421"/>
        <end position="496"/>
    </location>
</feature>
<comment type="catalytic activity">
    <reaction evidence="14 15">
        <text>tRNA(Phe) + L-phenylalanine + ATP = L-phenylalanyl-tRNA(Phe) + AMP + diphosphate + H(+)</text>
        <dbReference type="Rhea" id="RHEA:19413"/>
        <dbReference type="Rhea" id="RHEA-COMP:9668"/>
        <dbReference type="Rhea" id="RHEA-COMP:9699"/>
        <dbReference type="ChEBI" id="CHEBI:15378"/>
        <dbReference type="ChEBI" id="CHEBI:30616"/>
        <dbReference type="ChEBI" id="CHEBI:33019"/>
        <dbReference type="ChEBI" id="CHEBI:58095"/>
        <dbReference type="ChEBI" id="CHEBI:78442"/>
        <dbReference type="ChEBI" id="CHEBI:78531"/>
        <dbReference type="ChEBI" id="CHEBI:456215"/>
        <dbReference type="EC" id="6.1.1.20"/>
    </reaction>
</comment>
<dbReference type="FunFam" id="3.30.70.380:FF:000001">
    <property type="entry name" value="Phenylalanine--tRNA ligase beta subunit"/>
    <property type="match status" value="1"/>
</dbReference>
<dbReference type="Gene3D" id="3.30.70.380">
    <property type="entry name" value="Ferrodoxin-fold anticodon-binding domain"/>
    <property type="match status" value="1"/>
</dbReference>
<dbReference type="InterPro" id="IPR005121">
    <property type="entry name" value="Fdx_antiC-bd"/>
</dbReference>
<evidence type="ECO:0000259" key="17">
    <source>
        <dbReference type="PROSITE" id="PS50886"/>
    </source>
</evidence>
<name>A0AAE6IM45_LEUCA</name>
<dbReference type="GO" id="GO:0016740">
    <property type="term" value="F:transferase activity"/>
    <property type="evidence" value="ECO:0007669"/>
    <property type="project" value="UniProtKB-ARBA"/>
</dbReference>
<dbReference type="GO" id="GO:0140096">
    <property type="term" value="F:catalytic activity, acting on a protein"/>
    <property type="evidence" value="ECO:0007669"/>
    <property type="project" value="UniProtKB-ARBA"/>
</dbReference>
<dbReference type="SUPFAM" id="SSF56037">
    <property type="entry name" value="PheT/TilS domain"/>
    <property type="match status" value="1"/>
</dbReference>
<keyword evidence="12 15" id="KW-0648">Protein biosynthesis</keyword>
<evidence type="ECO:0000256" key="12">
    <source>
        <dbReference type="ARBA" id="ARBA00022917"/>
    </source>
</evidence>
<evidence type="ECO:0000256" key="8">
    <source>
        <dbReference type="ARBA" id="ARBA00022741"/>
    </source>
</evidence>
<dbReference type="FunFam" id="3.30.930.10:FF:000022">
    <property type="entry name" value="Phenylalanine--tRNA ligase beta subunit"/>
    <property type="match status" value="1"/>
</dbReference>
<evidence type="ECO:0000259" key="19">
    <source>
        <dbReference type="PROSITE" id="PS51483"/>
    </source>
</evidence>
<keyword evidence="11 16" id="KW-0694">RNA-binding</keyword>
<dbReference type="PROSITE" id="PS51447">
    <property type="entry name" value="FDX_ACB"/>
    <property type="match status" value="1"/>
</dbReference>
<dbReference type="InterPro" id="IPR020825">
    <property type="entry name" value="Phe-tRNA_synthase-like_B3/B4"/>
</dbReference>
<keyword evidence="9 15" id="KW-0067">ATP-binding</keyword>
<dbReference type="InterPro" id="IPR012340">
    <property type="entry name" value="NA-bd_OB-fold"/>
</dbReference>
<dbReference type="Pfam" id="PF03483">
    <property type="entry name" value="B3_4"/>
    <property type="match status" value="1"/>
</dbReference>
<dbReference type="Pfam" id="PF03147">
    <property type="entry name" value="FDX-ACB"/>
    <property type="match status" value="1"/>
</dbReference>
<dbReference type="RefSeq" id="WP_014974763.1">
    <property type="nucleotide sequence ID" value="NZ_CP042374.1"/>
</dbReference>
<evidence type="ECO:0000256" key="5">
    <source>
        <dbReference type="ARBA" id="ARBA00022555"/>
    </source>
</evidence>
<dbReference type="SMART" id="SM00873">
    <property type="entry name" value="B3_4"/>
    <property type="match status" value="1"/>
</dbReference>
<dbReference type="OMA" id="PSPLWMQ"/>
<dbReference type="GO" id="GO:0004826">
    <property type="term" value="F:phenylalanine-tRNA ligase activity"/>
    <property type="evidence" value="ECO:0007669"/>
    <property type="project" value="UniProtKB-UniRule"/>
</dbReference>
<dbReference type="GO" id="GO:0006432">
    <property type="term" value="P:phenylalanyl-tRNA aminoacylation"/>
    <property type="evidence" value="ECO:0007669"/>
    <property type="project" value="UniProtKB-UniRule"/>
</dbReference>
<dbReference type="InterPro" id="IPR045864">
    <property type="entry name" value="aa-tRNA-synth_II/BPL/LPL"/>
</dbReference>
<evidence type="ECO:0000256" key="14">
    <source>
        <dbReference type="ARBA" id="ARBA00049255"/>
    </source>
</evidence>
<accession>A0AAE6IM45</accession>
<sequence>MKTSLTWLNEYLNNAINLDEQAVADLAERIERTSVEIDSSATLAGKQDGLVVAEVVQVTSHPDSDHMVIAKLNIGENDLTQVVTGAPNIEVGQLVILAKVGAHIINHESGELMVIQAANLRGETSQGMVVALQEIGFDSKIAPKAFEVGIHIFNKNDGVHPGDDALEVLGMNEPVLDTDLTPNRADMLSMAGNAYEFGAILNQSVTTPSFELVEYDTPADKQISIKIDDAKLAPKYALRVVNNVTVTDSPLWLQKHLWNAGIRPINNVVDVTNYMMLTYGQPLHAFDLDKINDSKINVRLARDGEQLTTLDKQTRDLRSGEDIVIASGDEVLMLAGVMGGQSFEIDEQTTNIAIEAAVFNPSLVRATARRHNIHSEASARFERGVNWDATFETLDHAASLIDQLTDGQIAYGQIKAADEARQDIVLSLTVIRVNEILGTSLGLQDLIAIFDRLAFNYQVADDKLIITVPARRPDITIEADLIEEVARLFGYDNLPVTLPYGPTTPGKLTVRQRQIRASRHIMETLGLNQAISYALTTPEKAQQFVENTDEKVVTLDYPMSSDRTTLRQNLLAGLLEDVVYNVNHFVHDIALYEQGRIFVANGDNELPTETEHIAGVLTGNHATSDWQEHKTARAVDFYDIKGVTESYLSQIGVENIRYVATERHDNMHPGQTADIYTGDHYLGFVGQIHPKITKPQKLAPIFAFELNLFAIMANITDHTQYSKISRFPQMSRDAALLVDETITHAEIEAVIRQSAGDKLVNITLFDVYEGNKLPEGKKSLAYTLVYQDNDETLVESAVNDDFKRVTEALVSRLNVEIR</sequence>
<keyword evidence="8 15" id="KW-0547">Nucleotide-binding</keyword>
<comment type="subunit">
    <text evidence="3 15">Tetramer of two alpha and two beta subunits.</text>
</comment>
<dbReference type="SUPFAM" id="SSF55681">
    <property type="entry name" value="Class II aaRS and biotin synthetases"/>
    <property type="match status" value="1"/>
</dbReference>
<dbReference type="SUPFAM" id="SSF54991">
    <property type="entry name" value="Anticodon-binding domain of PheRS"/>
    <property type="match status" value="1"/>
</dbReference>
<evidence type="ECO:0000256" key="11">
    <source>
        <dbReference type="ARBA" id="ARBA00022884"/>
    </source>
</evidence>
<dbReference type="FunFam" id="3.50.40.10:FF:000001">
    <property type="entry name" value="Phenylalanine--tRNA ligase beta subunit"/>
    <property type="match status" value="1"/>
</dbReference>
<evidence type="ECO:0000256" key="9">
    <source>
        <dbReference type="ARBA" id="ARBA00022840"/>
    </source>
</evidence>
<dbReference type="Proteomes" id="UP000321332">
    <property type="component" value="Chromosome"/>
</dbReference>
<keyword evidence="10 15" id="KW-0460">Magnesium</keyword>
<dbReference type="PROSITE" id="PS51483">
    <property type="entry name" value="B5"/>
    <property type="match status" value="1"/>
</dbReference>
<protein>
    <recommendedName>
        <fullName evidence="15">Phenylalanine--tRNA ligase beta subunit</fullName>
        <ecNumber evidence="15">6.1.1.20</ecNumber>
    </recommendedName>
    <alternativeName>
        <fullName evidence="15">Phenylalanyl-tRNA synthetase beta subunit</fullName>
        <shortName evidence="15">PheRS</shortName>
    </alternativeName>
</protein>
<evidence type="ECO:0000313" key="21">
    <source>
        <dbReference type="Proteomes" id="UP000321332"/>
    </source>
</evidence>
<evidence type="ECO:0000256" key="7">
    <source>
        <dbReference type="ARBA" id="ARBA00022723"/>
    </source>
</evidence>
<evidence type="ECO:0000256" key="4">
    <source>
        <dbReference type="ARBA" id="ARBA00022490"/>
    </source>
</evidence>
<dbReference type="Gene3D" id="3.30.56.10">
    <property type="match status" value="2"/>
</dbReference>
<dbReference type="InterPro" id="IPR033714">
    <property type="entry name" value="tRNA_bind_bactPheRS"/>
</dbReference>
<dbReference type="SMART" id="SM00896">
    <property type="entry name" value="FDX-ACB"/>
    <property type="match status" value="1"/>
</dbReference>
<feature type="domain" description="TRNA-binding" evidence="17">
    <location>
        <begin position="44"/>
        <end position="166"/>
    </location>
</feature>
<dbReference type="SUPFAM" id="SSF50249">
    <property type="entry name" value="Nucleic acid-binding proteins"/>
    <property type="match status" value="1"/>
</dbReference>
<dbReference type="InterPro" id="IPR036690">
    <property type="entry name" value="Fdx_antiC-bd_sf"/>
</dbReference>
<dbReference type="GeneID" id="61187411"/>
<feature type="binding site" evidence="15">
    <location>
        <position position="483"/>
    </location>
    <ligand>
        <name>Mg(2+)</name>
        <dbReference type="ChEBI" id="CHEBI:18420"/>
        <note>shared with alpha subunit</note>
    </ligand>
</feature>
<evidence type="ECO:0000313" key="20">
    <source>
        <dbReference type="EMBL" id="QEA33811.1"/>
    </source>
</evidence>
<evidence type="ECO:0000256" key="16">
    <source>
        <dbReference type="PROSITE-ProRule" id="PRU00209"/>
    </source>
</evidence>
<dbReference type="InterPro" id="IPR005147">
    <property type="entry name" value="tRNA_synthase_B5-dom"/>
</dbReference>
<dbReference type="GO" id="GO:0000287">
    <property type="term" value="F:magnesium ion binding"/>
    <property type="evidence" value="ECO:0007669"/>
    <property type="project" value="UniProtKB-UniRule"/>
</dbReference>
<dbReference type="InterPro" id="IPR004532">
    <property type="entry name" value="Phe-tRNA-ligase_IIc_bsu_bact"/>
</dbReference>
<keyword evidence="5 16" id="KW-0820">tRNA-binding</keyword>
<dbReference type="PANTHER" id="PTHR10947">
    <property type="entry name" value="PHENYLALANYL-TRNA SYNTHETASE BETA CHAIN AND LEUCINE-RICH REPEAT-CONTAINING PROTEIN 47"/>
    <property type="match status" value="1"/>
</dbReference>
<proteinExistence type="inferred from homology"/>
<dbReference type="NCBIfam" id="TIGR00472">
    <property type="entry name" value="pheT_bact"/>
    <property type="match status" value="1"/>
</dbReference>
<dbReference type="SMART" id="SM00874">
    <property type="entry name" value="B5"/>
    <property type="match status" value="1"/>
</dbReference>
<keyword evidence="7 15" id="KW-0479">Metal-binding</keyword>
<evidence type="ECO:0000256" key="13">
    <source>
        <dbReference type="ARBA" id="ARBA00023146"/>
    </source>
</evidence>
<feature type="binding site" evidence="15">
    <location>
        <position position="484"/>
    </location>
    <ligand>
        <name>Mg(2+)</name>
        <dbReference type="ChEBI" id="CHEBI:18420"/>
        <note>shared with alpha subunit</note>
    </ligand>
</feature>
<dbReference type="PROSITE" id="PS50886">
    <property type="entry name" value="TRBD"/>
    <property type="match status" value="1"/>
</dbReference>
<keyword evidence="6 15" id="KW-0436">Ligase</keyword>
<dbReference type="GO" id="GO:0009328">
    <property type="term" value="C:phenylalanine-tRNA ligase complex"/>
    <property type="evidence" value="ECO:0007669"/>
    <property type="project" value="TreeGrafter"/>
</dbReference>
<dbReference type="SUPFAM" id="SSF46955">
    <property type="entry name" value="Putative DNA-binding domain"/>
    <property type="match status" value="1"/>
</dbReference>
<dbReference type="InterPro" id="IPR041616">
    <property type="entry name" value="PheRS_beta_core"/>
</dbReference>